<dbReference type="InterPro" id="IPR036514">
    <property type="entry name" value="SGNH_hydro_sf"/>
</dbReference>
<accession>A0A328KLD2</accession>
<feature type="transmembrane region" description="Helical" evidence="9">
    <location>
        <begin position="256"/>
        <end position="279"/>
    </location>
</feature>
<keyword evidence="3" id="KW-0808">Transferase</keyword>
<keyword evidence="2" id="KW-1003">Cell membrane</keyword>
<feature type="compositionally biased region" description="Acidic residues" evidence="8">
    <location>
        <begin position="432"/>
        <end position="443"/>
    </location>
</feature>
<keyword evidence="7" id="KW-0012">Acyltransferase</keyword>
<reference evidence="11 12" key="1">
    <citation type="submission" date="2017-03" db="EMBL/GenBank/DDBJ databases">
        <title>wgs assembly of Dolosigranulum pigrum KPL CDC strains.</title>
        <authorList>
            <person name="Brugger S.D."/>
            <person name="Pettigrew M."/>
            <person name="Kong Y."/>
            <person name="Lemon K.P."/>
        </authorList>
    </citation>
    <scope>NUCLEOTIDE SEQUENCE [LARGE SCALE GENOMIC DNA]</scope>
    <source>
        <strain evidence="11 12">KPL1931_CDC4294-98</strain>
    </source>
</reference>
<dbReference type="GO" id="GO:0016747">
    <property type="term" value="F:acyltransferase activity, transferring groups other than amino-acyl groups"/>
    <property type="evidence" value="ECO:0007669"/>
    <property type="project" value="InterPro"/>
</dbReference>
<evidence type="ECO:0000256" key="3">
    <source>
        <dbReference type="ARBA" id="ARBA00022679"/>
    </source>
</evidence>
<evidence type="ECO:0000313" key="11">
    <source>
        <dbReference type="EMBL" id="RAN62040.1"/>
    </source>
</evidence>
<evidence type="ECO:0000259" key="10">
    <source>
        <dbReference type="Pfam" id="PF01757"/>
    </source>
</evidence>
<dbReference type="InterPro" id="IPR002656">
    <property type="entry name" value="Acyl_transf_3_dom"/>
</dbReference>
<evidence type="ECO:0000256" key="5">
    <source>
        <dbReference type="ARBA" id="ARBA00022989"/>
    </source>
</evidence>
<feature type="transmembrane region" description="Helical" evidence="9">
    <location>
        <begin position="139"/>
        <end position="156"/>
    </location>
</feature>
<comment type="caution">
    <text evidence="11">The sequence shown here is derived from an EMBL/GenBank/DDBJ whole genome shotgun (WGS) entry which is preliminary data.</text>
</comment>
<dbReference type="InterPro" id="IPR050879">
    <property type="entry name" value="Acyltransferase_3"/>
</dbReference>
<evidence type="ECO:0000256" key="9">
    <source>
        <dbReference type="SAM" id="Phobius"/>
    </source>
</evidence>
<feature type="transmembrane region" description="Helical" evidence="9">
    <location>
        <begin position="168"/>
        <end position="188"/>
    </location>
</feature>
<evidence type="ECO:0000256" key="8">
    <source>
        <dbReference type="SAM" id="MobiDB-lite"/>
    </source>
</evidence>
<evidence type="ECO:0000256" key="2">
    <source>
        <dbReference type="ARBA" id="ARBA00022475"/>
    </source>
</evidence>
<dbReference type="PANTHER" id="PTHR23028:SF53">
    <property type="entry name" value="ACYL_TRANSF_3 DOMAIN-CONTAINING PROTEIN"/>
    <property type="match status" value="1"/>
</dbReference>
<dbReference type="SUPFAM" id="SSF52266">
    <property type="entry name" value="SGNH hydrolase"/>
    <property type="match status" value="1"/>
</dbReference>
<dbReference type="Proteomes" id="UP000249099">
    <property type="component" value="Unassembled WGS sequence"/>
</dbReference>
<name>A0A328KLD2_9LACT</name>
<feature type="transmembrane region" description="Helical" evidence="9">
    <location>
        <begin position="34"/>
        <end position="52"/>
    </location>
</feature>
<evidence type="ECO:0000256" key="4">
    <source>
        <dbReference type="ARBA" id="ARBA00022692"/>
    </source>
</evidence>
<comment type="subcellular location">
    <subcellularLocation>
        <location evidence="1">Cell membrane</location>
        <topology evidence="1">Multi-pass membrane protein</topology>
    </subcellularLocation>
</comment>
<evidence type="ECO:0000256" key="7">
    <source>
        <dbReference type="ARBA" id="ARBA00023315"/>
    </source>
</evidence>
<dbReference type="Pfam" id="PF01757">
    <property type="entry name" value="Acyl_transf_3"/>
    <property type="match status" value="1"/>
</dbReference>
<dbReference type="PANTHER" id="PTHR23028">
    <property type="entry name" value="ACETYLTRANSFERASE"/>
    <property type="match status" value="1"/>
</dbReference>
<feature type="transmembrane region" description="Helical" evidence="9">
    <location>
        <begin position="380"/>
        <end position="399"/>
    </location>
</feature>
<keyword evidence="4 9" id="KW-0812">Transmembrane</keyword>
<dbReference type="Gene3D" id="3.40.50.1110">
    <property type="entry name" value="SGNH hydrolase"/>
    <property type="match status" value="1"/>
</dbReference>
<sequence>MTFMTKRYQQIDTLRFISILFIIMYHYQKFRYSGGFLGVNIFLVISGILLGIKLEKNYFNGEEVTLFYNLKRTIQKLIPPVLFVIGLLSAVLLFFRHEFLTNWFMQTFSTVFFFNNWYQISQGASYFAEIIQPSLLTHLWYLSLYVQSIIVIQLLFKFVRPLFSRRHYFGYTLIGLSLLSLLAMVLLFEPGSDPTRVYYGTDTRLFSMLLGAGLVCINPLYRSTHGKDEIRPLLLQGGLLAIMVVMLFMIEDSSTFTYWGGMYLFDIVTALAVLSLLYYDTMIQRVLSFRATTILGRLSYPMYLWYYPVYIGLYNHAGQLPAFFLHIPVQLAIILGLSVGTYFLFDKKLGIVKFPPFTSLSLTTLKEDWLHASARRKITLSSYASLLLFFLISLGVSAMKSDEVAAGLEATYTQRHEDLLEQNQQRATTSEPTEEPEEAEETQEPEHIYTAENVEVTFFGDSTVLSGSEQFYDRFPLATVYGEVGLQLYNAMPQLNAMRQSGQLHDIIVFSLGANGGFSNDHLEQLINQLDDDTKIFLLTTHVSRPWAADVNAQFRQMAETHDNIYLMDWANNFSYEGYLYEPDGIHLNYDGISVWIDFIESQLLDTLNNGRVDNNSNA</sequence>
<evidence type="ECO:0000256" key="6">
    <source>
        <dbReference type="ARBA" id="ARBA00023136"/>
    </source>
</evidence>
<feature type="transmembrane region" description="Helical" evidence="9">
    <location>
        <begin position="203"/>
        <end position="221"/>
    </location>
</feature>
<feature type="transmembrane region" description="Helical" evidence="9">
    <location>
        <begin position="77"/>
        <end position="95"/>
    </location>
</feature>
<feature type="domain" description="Acyltransferase 3" evidence="10">
    <location>
        <begin position="10"/>
        <end position="340"/>
    </location>
</feature>
<keyword evidence="5 9" id="KW-1133">Transmembrane helix</keyword>
<dbReference type="AlphaFoldDB" id="A0A328KLD2"/>
<organism evidence="11 12">
    <name type="scientific">Dolosigranulum pigrum</name>
    <dbReference type="NCBI Taxonomy" id="29394"/>
    <lineage>
        <taxon>Bacteria</taxon>
        <taxon>Bacillati</taxon>
        <taxon>Bacillota</taxon>
        <taxon>Bacilli</taxon>
        <taxon>Lactobacillales</taxon>
        <taxon>Carnobacteriaceae</taxon>
        <taxon>Dolosigranulum</taxon>
    </lineage>
</organism>
<feature type="transmembrane region" description="Helical" evidence="9">
    <location>
        <begin position="323"/>
        <end position="345"/>
    </location>
</feature>
<keyword evidence="6 9" id="KW-0472">Membrane</keyword>
<feature type="region of interest" description="Disordered" evidence="8">
    <location>
        <begin position="423"/>
        <end position="447"/>
    </location>
</feature>
<protein>
    <recommendedName>
        <fullName evidence="10">Acyltransferase 3 domain-containing protein</fullName>
    </recommendedName>
</protein>
<dbReference type="EMBL" id="NAQV01000032">
    <property type="protein sequence ID" value="RAN62040.1"/>
    <property type="molecule type" value="Genomic_DNA"/>
</dbReference>
<proteinExistence type="predicted"/>
<evidence type="ECO:0000313" key="12">
    <source>
        <dbReference type="Proteomes" id="UP000249099"/>
    </source>
</evidence>
<gene>
    <name evidence="11" type="ORF">B8A44_08395</name>
</gene>
<evidence type="ECO:0000256" key="1">
    <source>
        <dbReference type="ARBA" id="ARBA00004651"/>
    </source>
</evidence>
<dbReference type="GO" id="GO:0005886">
    <property type="term" value="C:plasma membrane"/>
    <property type="evidence" value="ECO:0007669"/>
    <property type="project" value="UniProtKB-SubCell"/>
</dbReference>
<dbReference type="GO" id="GO:0009103">
    <property type="term" value="P:lipopolysaccharide biosynthetic process"/>
    <property type="evidence" value="ECO:0007669"/>
    <property type="project" value="TreeGrafter"/>
</dbReference>
<feature type="transmembrane region" description="Helical" evidence="9">
    <location>
        <begin position="233"/>
        <end position="250"/>
    </location>
</feature>